<dbReference type="GO" id="GO:0016740">
    <property type="term" value="F:transferase activity"/>
    <property type="evidence" value="ECO:0007669"/>
    <property type="project" value="UniProtKB-KW"/>
</dbReference>
<dbReference type="EMBL" id="CACVAT010000555">
    <property type="protein sequence ID" value="CAA6829985.1"/>
    <property type="molecule type" value="Genomic_DNA"/>
</dbReference>
<keyword evidence="2" id="KW-0808">Transferase</keyword>
<comment type="function">
    <text evidence="1">Allows the formation of correctly charged Asn-tRNA(Asn) or Gln-tRNA(Gln) through the transamidation of misacylated Asp-tRNA(Asn) or Glu-tRNA(Gln) in organisms which lack either or both of asparaginyl-tRNA or glutaminyl-tRNA synthetases. The reaction takes place in the presence of glutamine and ATP through an activated phospho-Asp-tRNA(Asn) or phospho-Glu-tRNA(Gln).</text>
</comment>
<organism evidence="2">
    <name type="scientific">uncultured Thiotrichaceae bacterium</name>
    <dbReference type="NCBI Taxonomy" id="298394"/>
    <lineage>
        <taxon>Bacteria</taxon>
        <taxon>Pseudomonadati</taxon>
        <taxon>Pseudomonadota</taxon>
        <taxon>Gammaproteobacteria</taxon>
        <taxon>Thiotrichales</taxon>
        <taxon>Thiotrichaceae</taxon>
        <taxon>environmental samples</taxon>
    </lineage>
</organism>
<dbReference type="GO" id="GO:0070681">
    <property type="term" value="P:glutaminyl-tRNAGln biosynthesis via transamidation"/>
    <property type="evidence" value="ECO:0007669"/>
    <property type="project" value="TreeGrafter"/>
</dbReference>
<evidence type="ECO:0000313" key="2">
    <source>
        <dbReference type="EMBL" id="CAA6829985.1"/>
    </source>
</evidence>
<keyword evidence="1" id="KW-0547">Nucleotide-binding</keyword>
<dbReference type="GO" id="GO:0050567">
    <property type="term" value="F:glutaminyl-tRNA synthase (glutamine-hydrolyzing) activity"/>
    <property type="evidence" value="ECO:0007669"/>
    <property type="project" value="UniProtKB-UniRule"/>
</dbReference>
<dbReference type="Gene3D" id="1.10.20.60">
    <property type="entry name" value="Glu-tRNAGln amidotransferase C subunit, N-terminal domain"/>
    <property type="match status" value="1"/>
</dbReference>
<protein>
    <recommendedName>
        <fullName evidence="1">Aspartyl/glutamyl-tRNA(Asn/Gln) amidotransferase subunit C</fullName>
        <shortName evidence="1">Asp/Glu-ADT subunit C</shortName>
        <ecNumber evidence="1">6.3.5.-</ecNumber>
    </recommendedName>
</protein>
<dbReference type="EC" id="6.3.5.-" evidence="1"/>
<evidence type="ECO:0000256" key="1">
    <source>
        <dbReference type="HAMAP-Rule" id="MF_00122"/>
    </source>
</evidence>
<gene>
    <name evidence="1" type="primary">gatC</name>
    <name evidence="2" type="ORF">HELGO_WM7766</name>
</gene>
<reference evidence="2" key="1">
    <citation type="submission" date="2020-01" db="EMBL/GenBank/DDBJ databases">
        <authorList>
            <person name="Meier V. D."/>
            <person name="Meier V D."/>
        </authorList>
    </citation>
    <scope>NUCLEOTIDE SEQUENCE</scope>
    <source>
        <strain evidence="2">HLG_WM_MAG_09</strain>
    </source>
</reference>
<name>A0A6S6U6F1_9GAMM</name>
<keyword evidence="1" id="KW-0067">ATP-binding</keyword>
<comment type="subunit">
    <text evidence="1">Heterotrimer of A, B and C subunits.</text>
</comment>
<accession>A0A6S6U6F1</accession>
<dbReference type="PANTHER" id="PTHR15004:SF0">
    <property type="entry name" value="GLUTAMYL-TRNA(GLN) AMIDOTRANSFERASE SUBUNIT C, MITOCHONDRIAL"/>
    <property type="match status" value="1"/>
</dbReference>
<keyword evidence="1" id="KW-0648">Protein biosynthesis</keyword>
<dbReference type="GO" id="GO:0006412">
    <property type="term" value="P:translation"/>
    <property type="evidence" value="ECO:0007669"/>
    <property type="project" value="UniProtKB-UniRule"/>
</dbReference>
<dbReference type="GO" id="GO:0006450">
    <property type="term" value="P:regulation of translational fidelity"/>
    <property type="evidence" value="ECO:0007669"/>
    <property type="project" value="InterPro"/>
</dbReference>
<comment type="similarity">
    <text evidence="1">Belongs to the GatC family.</text>
</comment>
<dbReference type="PANTHER" id="PTHR15004">
    <property type="entry name" value="GLUTAMYL-TRNA(GLN) AMIDOTRANSFERASE SUBUNIT C, MITOCHONDRIAL"/>
    <property type="match status" value="1"/>
</dbReference>
<dbReference type="GO" id="GO:0005524">
    <property type="term" value="F:ATP binding"/>
    <property type="evidence" value="ECO:0007669"/>
    <property type="project" value="UniProtKB-KW"/>
</dbReference>
<proteinExistence type="inferred from homology"/>
<dbReference type="SUPFAM" id="SSF141000">
    <property type="entry name" value="Glu-tRNAGln amidotransferase C subunit"/>
    <property type="match status" value="1"/>
</dbReference>
<comment type="catalytic activity">
    <reaction evidence="1">
        <text>L-aspartyl-tRNA(Asn) + L-glutamine + ATP + H2O = L-asparaginyl-tRNA(Asn) + L-glutamate + ADP + phosphate + 2 H(+)</text>
        <dbReference type="Rhea" id="RHEA:14513"/>
        <dbReference type="Rhea" id="RHEA-COMP:9674"/>
        <dbReference type="Rhea" id="RHEA-COMP:9677"/>
        <dbReference type="ChEBI" id="CHEBI:15377"/>
        <dbReference type="ChEBI" id="CHEBI:15378"/>
        <dbReference type="ChEBI" id="CHEBI:29985"/>
        <dbReference type="ChEBI" id="CHEBI:30616"/>
        <dbReference type="ChEBI" id="CHEBI:43474"/>
        <dbReference type="ChEBI" id="CHEBI:58359"/>
        <dbReference type="ChEBI" id="CHEBI:78515"/>
        <dbReference type="ChEBI" id="CHEBI:78516"/>
        <dbReference type="ChEBI" id="CHEBI:456216"/>
    </reaction>
</comment>
<sequence>MSVSVDDVKKVSQLARLAIQEEDALAYADKLSGIVDMVEQLNAIDTTGVEPMSNPMDSMQRLRDDVVTETNQRDKYQSVAPEVEKGLYLVPKVLE</sequence>
<keyword evidence="1 2" id="KW-0436">Ligase</keyword>
<comment type="catalytic activity">
    <reaction evidence="1">
        <text>L-glutamyl-tRNA(Gln) + L-glutamine + ATP + H2O = L-glutaminyl-tRNA(Gln) + L-glutamate + ADP + phosphate + H(+)</text>
        <dbReference type="Rhea" id="RHEA:17521"/>
        <dbReference type="Rhea" id="RHEA-COMP:9681"/>
        <dbReference type="Rhea" id="RHEA-COMP:9684"/>
        <dbReference type="ChEBI" id="CHEBI:15377"/>
        <dbReference type="ChEBI" id="CHEBI:15378"/>
        <dbReference type="ChEBI" id="CHEBI:29985"/>
        <dbReference type="ChEBI" id="CHEBI:30616"/>
        <dbReference type="ChEBI" id="CHEBI:43474"/>
        <dbReference type="ChEBI" id="CHEBI:58359"/>
        <dbReference type="ChEBI" id="CHEBI:78520"/>
        <dbReference type="ChEBI" id="CHEBI:78521"/>
        <dbReference type="ChEBI" id="CHEBI:456216"/>
    </reaction>
</comment>
<dbReference type="NCBIfam" id="TIGR00135">
    <property type="entry name" value="gatC"/>
    <property type="match status" value="1"/>
</dbReference>
<dbReference type="InterPro" id="IPR003837">
    <property type="entry name" value="GatC"/>
</dbReference>
<dbReference type="HAMAP" id="MF_00122">
    <property type="entry name" value="GatC"/>
    <property type="match status" value="1"/>
</dbReference>
<dbReference type="AlphaFoldDB" id="A0A6S6U6F1"/>
<dbReference type="InterPro" id="IPR036113">
    <property type="entry name" value="Asp/Glu-ADT_sf_sub_c"/>
</dbReference>
<dbReference type="Pfam" id="PF02686">
    <property type="entry name" value="GatC"/>
    <property type="match status" value="1"/>
</dbReference>